<name>C9SRJ9_VERA1</name>
<keyword evidence="3" id="KW-1185">Reference proteome</keyword>
<dbReference type="STRING" id="526221.C9SRJ9"/>
<dbReference type="AlphaFoldDB" id="C9SRJ9"/>
<evidence type="ECO:0000313" key="3">
    <source>
        <dbReference type="Proteomes" id="UP000008698"/>
    </source>
</evidence>
<sequence>MGKVAPSYRCRELVIRPAAGPGLTPIHHQTGLSTGEPFESNARPLSWLRDRLSTPVALDKAVLCRSFSLSRVTLRIFQLHSSVQFWSQRLVLAIFNNDRLCCPSKAQRLQPPMDTPSQFFNEAAYDDPGRDGYFDTESIPGLKTEPGVDDTTFFLNQPNEVLLAAQLQASKSSAQKDSIEHRRRPCTTKIGNRHDESEEPPVPKTHPGLDSHGGLAGVFHTAVDASRSGTGVEQIDRPFCRTSSSASEKAAQAKKSSAARAVYARRSQGVDIFLQRKSKWTRAKCRQKKRELKDQLMSHAPCNDRNIDLWLEAEARRFAQNSSKRFNPAHGATLPSEQQLPPGAMTLPPDHLAGPPTHLSMGSMPMDPNLAAVTSGAVGGGHINYDHMPDSIFEDTS</sequence>
<dbReference type="OMA" id="PFESNAR"/>
<dbReference type="KEGG" id="val:VDBG_07524"/>
<dbReference type="eggNOG" id="KOG1414">
    <property type="taxonomic scope" value="Eukaryota"/>
</dbReference>
<reference evidence="3" key="1">
    <citation type="journal article" date="2011" name="PLoS Pathog.">
        <title>Comparative genomics yields insights into niche adaptation of plant vascular wilt pathogens.</title>
        <authorList>
            <person name="Klosterman S.J."/>
            <person name="Subbarao K.V."/>
            <person name="Kang S."/>
            <person name="Veronese P."/>
            <person name="Gold S.E."/>
            <person name="Thomma B.P.H.J."/>
            <person name="Chen Z."/>
            <person name="Henrissat B."/>
            <person name="Lee Y.-H."/>
            <person name="Park J."/>
            <person name="Garcia-Pedrajas M.D."/>
            <person name="Barbara D.J."/>
            <person name="Anchieta A."/>
            <person name="de Jonge R."/>
            <person name="Santhanam P."/>
            <person name="Maruthachalam K."/>
            <person name="Atallah Z."/>
            <person name="Amyotte S.G."/>
            <person name="Paz Z."/>
            <person name="Inderbitzin P."/>
            <person name="Hayes R.J."/>
            <person name="Heiman D.I."/>
            <person name="Young S."/>
            <person name="Zeng Q."/>
            <person name="Engels R."/>
            <person name="Galagan J."/>
            <person name="Cuomo C.A."/>
            <person name="Dobinson K.F."/>
            <person name="Ma L.-J."/>
        </authorList>
    </citation>
    <scope>NUCLEOTIDE SEQUENCE [LARGE SCALE GENOMIC DNA]</scope>
    <source>
        <strain evidence="3">VaMs.102 / ATCC MYA-4576 / FGSC 10136</strain>
    </source>
</reference>
<dbReference type="HOGENOM" id="CLU_694834_0_0_1"/>
<dbReference type="EMBL" id="DS985223">
    <property type="protein sequence ID" value="EEY21414.1"/>
    <property type="molecule type" value="Genomic_DNA"/>
</dbReference>
<organism evidence="3">
    <name type="scientific">Verticillium alfalfae (strain VaMs.102 / ATCC MYA-4576 / FGSC 10136)</name>
    <name type="common">Verticillium wilt of alfalfa</name>
    <name type="synonym">Verticillium albo-atrum</name>
    <dbReference type="NCBI Taxonomy" id="526221"/>
    <lineage>
        <taxon>Eukaryota</taxon>
        <taxon>Fungi</taxon>
        <taxon>Dikarya</taxon>
        <taxon>Ascomycota</taxon>
        <taxon>Pezizomycotina</taxon>
        <taxon>Sordariomycetes</taxon>
        <taxon>Hypocreomycetidae</taxon>
        <taxon>Glomerellales</taxon>
        <taxon>Plectosphaerellaceae</taxon>
        <taxon>Verticillium</taxon>
    </lineage>
</organism>
<dbReference type="Proteomes" id="UP000008698">
    <property type="component" value="Unassembled WGS sequence"/>
</dbReference>
<protein>
    <submittedName>
        <fullName evidence="2">Predicted protein</fullName>
    </submittedName>
</protein>
<feature type="region of interest" description="Disordered" evidence="1">
    <location>
        <begin position="324"/>
        <end position="346"/>
    </location>
</feature>
<evidence type="ECO:0000256" key="1">
    <source>
        <dbReference type="SAM" id="MobiDB-lite"/>
    </source>
</evidence>
<proteinExistence type="predicted"/>
<dbReference type="OrthoDB" id="295274at2759"/>
<dbReference type="GeneID" id="9537295"/>
<accession>C9SRJ9</accession>
<evidence type="ECO:0000313" key="2">
    <source>
        <dbReference type="EMBL" id="EEY21414.1"/>
    </source>
</evidence>
<feature type="region of interest" description="Disordered" evidence="1">
    <location>
        <begin position="172"/>
        <end position="213"/>
    </location>
</feature>
<dbReference type="RefSeq" id="XP_003002065.1">
    <property type="nucleotide sequence ID" value="XM_003002019.1"/>
</dbReference>
<gene>
    <name evidence="2" type="ORF">VDBG_07524</name>
</gene>